<dbReference type="PANTHER" id="PTHR33473">
    <property type="entry name" value="ATP-DEPENDENT CLP PROTEASE ADAPTER PROTEIN CLPS1, CHLOROPLASTIC"/>
    <property type="match status" value="1"/>
</dbReference>
<gene>
    <name evidence="1" type="primary">clpS</name>
    <name evidence="4" type="ORF">AWT59_1273</name>
</gene>
<evidence type="ECO:0000256" key="2">
    <source>
        <dbReference type="SAM" id="MobiDB-lite"/>
    </source>
</evidence>
<dbReference type="InterPro" id="IPR014719">
    <property type="entry name" value="Ribosomal_bL12_C/ClpS-like"/>
</dbReference>
<proteinExistence type="inferred from homology"/>
<dbReference type="HAMAP" id="MF_00302">
    <property type="entry name" value="ClpS"/>
    <property type="match status" value="1"/>
</dbReference>
<dbReference type="Pfam" id="PF02617">
    <property type="entry name" value="ClpS"/>
    <property type="match status" value="1"/>
</dbReference>
<dbReference type="GO" id="GO:0006508">
    <property type="term" value="P:proteolysis"/>
    <property type="evidence" value="ECO:0007669"/>
    <property type="project" value="UniProtKB-UniRule"/>
</dbReference>
<evidence type="ECO:0000256" key="1">
    <source>
        <dbReference type="HAMAP-Rule" id="MF_00302"/>
    </source>
</evidence>
<dbReference type="Gene3D" id="3.30.1390.10">
    <property type="match status" value="1"/>
</dbReference>
<feature type="region of interest" description="Disordered" evidence="2">
    <location>
        <begin position="1"/>
        <end position="21"/>
    </location>
</feature>
<accession>A0A139BUG7</accession>
<reference evidence="4 5" key="1">
    <citation type="submission" date="2016-02" db="EMBL/GenBank/DDBJ databases">
        <authorList>
            <person name="Wen L."/>
            <person name="He K."/>
            <person name="Yang H."/>
        </authorList>
    </citation>
    <scope>NUCLEOTIDE SEQUENCE [LARGE SCALE GENOMIC DNA]</scope>
    <source>
        <strain evidence="4">ShG14-8</strain>
    </source>
</reference>
<dbReference type="GO" id="GO:0030163">
    <property type="term" value="P:protein catabolic process"/>
    <property type="evidence" value="ECO:0007669"/>
    <property type="project" value="InterPro"/>
</dbReference>
<dbReference type="AlphaFoldDB" id="A0A139BUG7"/>
<feature type="compositionally biased region" description="Basic residues" evidence="2">
    <location>
        <begin position="1"/>
        <end position="12"/>
    </location>
</feature>
<dbReference type="NCBIfam" id="NF000672">
    <property type="entry name" value="PRK00033.1-5"/>
    <property type="match status" value="1"/>
</dbReference>
<protein>
    <recommendedName>
        <fullName evidence="1">ATP-dependent Clp protease adapter protein ClpS</fullName>
    </recommendedName>
</protein>
<dbReference type="EMBL" id="LSLI01000024">
    <property type="protein sequence ID" value="KXS32610.1"/>
    <property type="molecule type" value="Genomic_DNA"/>
</dbReference>
<keyword evidence="4" id="KW-0645">Protease</keyword>
<dbReference type="PANTHER" id="PTHR33473:SF19">
    <property type="entry name" value="ATP-DEPENDENT CLP PROTEASE ADAPTER PROTEIN CLPS"/>
    <property type="match status" value="1"/>
</dbReference>
<comment type="function">
    <text evidence="1">Involved in the modulation of the specificity of the ClpAP-mediated ATP-dependent protein degradation.</text>
</comment>
<name>A0A139BUG7_9PROT</name>
<comment type="caution">
    <text evidence="4">The sequence shown here is derived from an EMBL/GenBank/DDBJ whole genome shotgun (WGS) entry which is preliminary data.</text>
</comment>
<dbReference type="InterPro" id="IPR003769">
    <property type="entry name" value="ClpS_core"/>
</dbReference>
<evidence type="ECO:0000259" key="3">
    <source>
        <dbReference type="Pfam" id="PF02617"/>
    </source>
</evidence>
<dbReference type="InterPro" id="IPR022935">
    <property type="entry name" value="ClpS"/>
</dbReference>
<evidence type="ECO:0000313" key="5">
    <source>
        <dbReference type="Proteomes" id="UP000070578"/>
    </source>
</evidence>
<sequence length="107" mass="12305">MHHTIMATKHHSNSVLAPERAKTKPPRMYKVVLFNDDYTTMDFVIEVLQRFFEMNRERALQIMLKVHNEGSAVCGVYSKDVAETKVAQVSEFAQQHGHPLRCGMEES</sequence>
<dbReference type="PATRIC" id="fig|1796491.3.peg.1390"/>
<organism evidence="4 5">
    <name type="scientific">Candidatus Gallionella acididurans</name>
    <dbReference type="NCBI Taxonomy" id="1796491"/>
    <lineage>
        <taxon>Bacteria</taxon>
        <taxon>Pseudomonadati</taxon>
        <taxon>Pseudomonadota</taxon>
        <taxon>Betaproteobacteria</taxon>
        <taxon>Nitrosomonadales</taxon>
        <taxon>Gallionellaceae</taxon>
        <taxon>Gallionella</taxon>
    </lineage>
</organism>
<keyword evidence="4" id="KW-0378">Hydrolase</keyword>
<evidence type="ECO:0000313" key="4">
    <source>
        <dbReference type="EMBL" id="KXS32610.1"/>
    </source>
</evidence>
<dbReference type="GO" id="GO:0008233">
    <property type="term" value="F:peptidase activity"/>
    <property type="evidence" value="ECO:0007669"/>
    <property type="project" value="UniProtKB-KW"/>
</dbReference>
<feature type="domain" description="Adaptor protein ClpS core" evidence="3">
    <location>
        <begin position="24"/>
        <end position="102"/>
    </location>
</feature>
<dbReference type="SUPFAM" id="SSF54736">
    <property type="entry name" value="ClpS-like"/>
    <property type="match status" value="1"/>
</dbReference>
<comment type="subunit">
    <text evidence="1">Binds to the N-terminal domain of the chaperone ClpA.</text>
</comment>
<reference evidence="4 5" key="2">
    <citation type="submission" date="2016-03" db="EMBL/GenBank/DDBJ databases">
        <title>New uncultured bacterium of the family Gallionellaceae from acid mine drainage: description and reconstruction of genome based on metagenomic analysis of microbial community.</title>
        <authorList>
            <person name="Kadnikov V."/>
            <person name="Ivasenko D."/>
            <person name="Beletsky A."/>
            <person name="Mardanov A."/>
            <person name="Danilova E."/>
            <person name="Pimenov N."/>
            <person name="Karnachuk O."/>
            <person name="Ravin N."/>
        </authorList>
    </citation>
    <scope>NUCLEOTIDE SEQUENCE [LARGE SCALE GENOMIC DNA]</scope>
    <source>
        <strain evidence="4">ShG14-8</strain>
    </source>
</reference>
<comment type="similarity">
    <text evidence="1">Belongs to the ClpS family.</text>
</comment>
<dbReference type="FunFam" id="3.30.1390.10:FF:000002">
    <property type="entry name" value="ATP-dependent Clp protease adapter protein ClpS"/>
    <property type="match status" value="1"/>
</dbReference>
<dbReference type="Proteomes" id="UP000070578">
    <property type="component" value="Unassembled WGS sequence"/>
</dbReference>